<organism evidence="1">
    <name type="scientific">Arthrobacter sp. J3.40</name>
    <dbReference type="NCBI Taxonomy" id="347209"/>
    <lineage>
        <taxon>Bacteria</taxon>
        <taxon>Bacillati</taxon>
        <taxon>Actinomycetota</taxon>
        <taxon>Actinomycetes</taxon>
        <taxon>Micrococcales</taxon>
        <taxon>Micrococcaceae</taxon>
        <taxon>Arthrobacter</taxon>
    </lineage>
</organism>
<dbReference type="AlphaFoldDB" id="I3W150"/>
<dbReference type="InterPro" id="IPR025447">
    <property type="entry name" value="DUF4192"/>
</dbReference>
<dbReference type="RefSeq" id="WP_015061950.1">
    <property type="nucleotide sequence ID" value="NC_019330.1"/>
</dbReference>
<geneLocation type="plasmid" evidence="1">
    <name>pJ340-69</name>
</geneLocation>
<evidence type="ECO:0008006" key="2">
    <source>
        <dbReference type="Google" id="ProtNLM"/>
    </source>
</evidence>
<keyword evidence="1" id="KW-0614">Plasmid</keyword>
<dbReference type="EMBL" id="JQ418528">
    <property type="protein sequence ID" value="AFK89327.1"/>
    <property type="molecule type" value="Genomic_DNA"/>
</dbReference>
<reference evidence="1" key="1">
    <citation type="submission" date="2012-01" db="EMBL/GenBank/DDBJ databases">
        <authorList>
            <person name="Summers A.O."/>
            <person name="Wireman J."/>
            <person name="Sale K."/>
        </authorList>
    </citation>
    <scope>NUCLEOTIDE SEQUENCE</scope>
    <source>
        <strain evidence="1">J3-40</strain>
        <plasmid evidence="1">pJ340-69</plasmid>
    </source>
</reference>
<accession>I3W150</accession>
<evidence type="ECO:0000313" key="1">
    <source>
        <dbReference type="EMBL" id="AFK89327.1"/>
    </source>
</evidence>
<proteinExistence type="predicted"/>
<dbReference type="Pfam" id="PF13830">
    <property type="entry name" value="DUF4192"/>
    <property type="match status" value="1"/>
</dbReference>
<sequence length="340" mass="36720">MNDAIRISRPSDILGFVPHALGFVPQESFVFLTLRNKTLGATLRVDAPAGGDPTVFARAMVSYLAADNLATSVLLAVYTDSPAGGAPRPFHPYVEAVIQEFEAAGTPLQDAWLVTAEHWRNLLCDSEAGCCSPEPLDSITDGHLNAELVFRGSSYQKAPGTSYAPFTGPAETGELIREAMPAMFAAELHTGRALWAEVLGRGGCTDPERAAELLACFQRPDLRDAMFVNVIDPQRPDAEDCGDLLIGEGIAPDWNEVDRAQDVARTLIAAAPEGYRAPLLTLIGWLAYLKGQATIAVEHFTLAIEDTPGYRLAEMMEELVKRGTIAPVAQDAATAYKRHR</sequence>
<protein>
    <recommendedName>
        <fullName evidence="2">DUF4192 domain-containing protein</fullName>
    </recommendedName>
</protein>
<name>I3W150_9MICC</name>